<feature type="transmembrane region" description="Helical" evidence="1">
    <location>
        <begin position="31"/>
        <end position="55"/>
    </location>
</feature>
<keyword evidence="1" id="KW-0812">Transmembrane</keyword>
<evidence type="ECO:0000313" key="2">
    <source>
        <dbReference type="EMBL" id="MBA0548479.1"/>
    </source>
</evidence>
<feature type="non-terminal residue" evidence="2">
    <location>
        <position position="1"/>
    </location>
</feature>
<sequence>MLFFLLKWPNFSLRVASSLKMSGVRLEYSRVVVGSIMLFIVLNHTSCYSGGLLTISSSRRIRLSKLCLPS</sequence>
<evidence type="ECO:0000256" key="1">
    <source>
        <dbReference type="SAM" id="Phobius"/>
    </source>
</evidence>
<evidence type="ECO:0000313" key="3">
    <source>
        <dbReference type="Proteomes" id="UP000593572"/>
    </source>
</evidence>
<keyword evidence="3" id="KW-1185">Reference proteome</keyword>
<name>A0A7J8L803_9ROSI</name>
<organism evidence="2 3">
    <name type="scientific">Gossypium lobatum</name>
    <dbReference type="NCBI Taxonomy" id="34289"/>
    <lineage>
        <taxon>Eukaryota</taxon>
        <taxon>Viridiplantae</taxon>
        <taxon>Streptophyta</taxon>
        <taxon>Embryophyta</taxon>
        <taxon>Tracheophyta</taxon>
        <taxon>Spermatophyta</taxon>
        <taxon>Magnoliopsida</taxon>
        <taxon>eudicotyledons</taxon>
        <taxon>Gunneridae</taxon>
        <taxon>Pentapetalae</taxon>
        <taxon>rosids</taxon>
        <taxon>malvids</taxon>
        <taxon>Malvales</taxon>
        <taxon>Malvaceae</taxon>
        <taxon>Malvoideae</taxon>
        <taxon>Gossypium</taxon>
    </lineage>
</organism>
<gene>
    <name evidence="2" type="ORF">Golob_019577</name>
</gene>
<protein>
    <submittedName>
        <fullName evidence="2">Uncharacterized protein</fullName>
    </submittedName>
</protein>
<accession>A0A7J8L803</accession>
<proteinExistence type="predicted"/>
<keyword evidence="1" id="KW-0472">Membrane</keyword>
<dbReference type="EMBL" id="JABEZX010000001">
    <property type="protein sequence ID" value="MBA0548479.1"/>
    <property type="molecule type" value="Genomic_DNA"/>
</dbReference>
<comment type="caution">
    <text evidence="2">The sequence shown here is derived from an EMBL/GenBank/DDBJ whole genome shotgun (WGS) entry which is preliminary data.</text>
</comment>
<dbReference type="Proteomes" id="UP000593572">
    <property type="component" value="Unassembled WGS sequence"/>
</dbReference>
<dbReference type="AlphaFoldDB" id="A0A7J8L803"/>
<reference evidence="2 3" key="1">
    <citation type="journal article" date="2019" name="Genome Biol. Evol.">
        <title>Insights into the evolution of the New World diploid cottons (Gossypium, subgenus Houzingenia) based on genome sequencing.</title>
        <authorList>
            <person name="Grover C.E."/>
            <person name="Arick M.A. 2nd"/>
            <person name="Thrash A."/>
            <person name="Conover J.L."/>
            <person name="Sanders W.S."/>
            <person name="Peterson D.G."/>
            <person name="Frelichowski J.E."/>
            <person name="Scheffler J.A."/>
            <person name="Scheffler B.E."/>
            <person name="Wendel J.F."/>
        </authorList>
    </citation>
    <scope>NUCLEOTIDE SEQUENCE [LARGE SCALE GENOMIC DNA]</scope>
    <source>
        <strain evidence="2">157</strain>
        <tissue evidence="2">Leaf</tissue>
    </source>
</reference>
<keyword evidence="1" id="KW-1133">Transmembrane helix</keyword>